<dbReference type="InterPro" id="IPR035952">
    <property type="entry name" value="Rhomboid-like_sf"/>
</dbReference>
<name>A0ABR3W5K6_9PEZI</name>
<dbReference type="Proteomes" id="UP001583177">
    <property type="component" value="Unassembled WGS sequence"/>
</dbReference>
<protein>
    <recommendedName>
        <fullName evidence="8">Peptidase S54 rhomboid domain-containing protein</fullName>
    </recommendedName>
</protein>
<dbReference type="PANTHER" id="PTHR43731:SF14">
    <property type="entry name" value="PRESENILIN-ASSOCIATED RHOMBOID-LIKE PROTEIN, MITOCHONDRIAL"/>
    <property type="match status" value="1"/>
</dbReference>
<feature type="domain" description="Peptidase S54 rhomboid" evidence="8">
    <location>
        <begin position="177"/>
        <end position="328"/>
    </location>
</feature>
<feature type="transmembrane region" description="Helical" evidence="7">
    <location>
        <begin position="219"/>
        <end position="240"/>
    </location>
</feature>
<evidence type="ECO:0000259" key="8">
    <source>
        <dbReference type="Pfam" id="PF01694"/>
    </source>
</evidence>
<keyword evidence="6 7" id="KW-0472">Membrane</keyword>
<evidence type="ECO:0000256" key="6">
    <source>
        <dbReference type="ARBA" id="ARBA00023136"/>
    </source>
</evidence>
<comment type="subcellular location">
    <subcellularLocation>
        <location evidence="1">Membrane</location>
        <topology evidence="1">Multi-pass membrane protein</topology>
    </subcellularLocation>
</comment>
<keyword evidence="3 7" id="KW-0812">Transmembrane</keyword>
<dbReference type="InterPro" id="IPR022764">
    <property type="entry name" value="Peptidase_S54_rhomboid_dom"/>
</dbReference>
<feature type="transmembrane region" description="Helical" evidence="7">
    <location>
        <begin position="178"/>
        <end position="199"/>
    </location>
</feature>
<keyword evidence="10" id="KW-1185">Reference proteome</keyword>
<dbReference type="SUPFAM" id="SSF144091">
    <property type="entry name" value="Rhomboid-like"/>
    <property type="match status" value="1"/>
</dbReference>
<evidence type="ECO:0000256" key="4">
    <source>
        <dbReference type="ARBA" id="ARBA00022801"/>
    </source>
</evidence>
<dbReference type="PANTHER" id="PTHR43731">
    <property type="entry name" value="RHOMBOID PROTEASE"/>
    <property type="match status" value="1"/>
</dbReference>
<feature type="transmembrane region" description="Helical" evidence="7">
    <location>
        <begin position="285"/>
        <end position="304"/>
    </location>
</feature>
<organism evidence="9 10">
    <name type="scientific">Diaporthe australafricana</name>
    <dbReference type="NCBI Taxonomy" id="127596"/>
    <lineage>
        <taxon>Eukaryota</taxon>
        <taxon>Fungi</taxon>
        <taxon>Dikarya</taxon>
        <taxon>Ascomycota</taxon>
        <taxon>Pezizomycotina</taxon>
        <taxon>Sordariomycetes</taxon>
        <taxon>Sordariomycetidae</taxon>
        <taxon>Diaporthales</taxon>
        <taxon>Diaporthaceae</taxon>
        <taxon>Diaporthe</taxon>
    </lineage>
</organism>
<dbReference type="EMBL" id="JAWRVE010000145">
    <property type="protein sequence ID" value="KAL1853908.1"/>
    <property type="molecule type" value="Genomic_DNA"/>
</dbReference>
<evidence type="ECO:0000313" key="10">
    <source>
        <dbReference type="Proteomes" id="UP001583177"/>
    </source>
</evidence>
<proteinExistence type="inferred from homology"/>
<keyword evidence="4" id="KW-0378">Hydrolase</keyword>
<evidence type="ECO:0000256" key="3">
    <source>
        <dbReference type="ARBA" id="ARBA00022692"/>
    </source>
</evidence>
<dbReference type="InterPro" id="IPR050925">
    <property type="entry name" value="Rhomboid_protease_S54"/>
</dbReference>
<evidence type="ECO:0000313" key="9">
    <source>
        <dbReference type="EMBL" id="KAL1853908.1"/>
    </source>
</evidence>
<comment type="similarity">
    <text evidence="2">Belongs to the peptidase S54 family.</text>
</comment>
<evidence type="ECO:0000256" key="5">
    <source>
        <dbReference type="ARBA" id="ARBA00022989"/>
    </source>
</evidence>
<gene>
    <name evidence="9" type="ORF">Daus18300_011650</name>
</gene>
<dbReference type="Gene3D" id="1.20.1540.10">
    <property type="entry name" value="Rhomboid-like"/>
    <property type="match status" value="1"/>
</dbReference>
<feature type="transmembrane region" description="Helical" evidence="7">
    <location>
        <begin position="247"/>
        <end position="265"/>
    </location>
</feature>
<comment type="caution">
    <text evidence="9">The sequence shown here is derived from an EMBL/GenBank/DDBJ whole genome shotgun (WGS) entry which is preliminary data.</text>
</comment>
<accession>A0ABR3W5K6</accession>
<feature type="transmembrane region" description="Helical" evidence="7">
    <location>
        <begin position="55"/>
        <end position="75"/>
    </location>
</feature>
<dbReference type="Pfam" id="PF01694">
    <property type="entry name" value="Rhomboid"/>
    <property type="match status" value="1"/>
</dbReference>
<reference evidence="9 10" key="1">
    <citation type="journal article" date="2024" name="IMA Fungus">
        <title>IMA Genome - F19 : A genome assembly and annotation guide to empower mycologists, including annotated draft genome sequences of Ceratocystis pirilliformis, Diaporthe australafricana, Fusarium ophioides, Paecilomyces lecythidis, and Sporothrix stenoceras.</title>
        <authorList>
            <person name="Aylward J."/>
            <person name="Wilson A.M."/>
            <person name="Visagie C.M."/>
            <person name="Spraker J."/>
            <person name="Barnes I."/>
            <person name="Buitendag C."/>
            <person name="Ceriani C."/>
            <person name="Del Mar Angel L."/>
            <person name="du Plessis D."/>
            <person name="Fuchs T."/>
            <person name="Gasser K."/>
            <person name="Kramer D."/>
            <person name="Li W."/>
            <person name="Munsamy K."/>
            <person name="Piso A."/>
            <person name="Price J.L."/>
            <person name="Sonnekus B."/>
            <person name="Thomas C."/>
            <person name="van der Nest A."/>
            <person name="van Dijk A."/>
            <person name="van Heerden A."/>
            <person name="van Vuuren N."/>
            <person name="Yilmaz N."/>
            <person name="Duong T.A."/>
            <person name="van der Merwe N.A."/>
            <person name="Wingfield M.J."/>
            <person name="Wingfield B.D."/>
        </authorList>
    </citation>
    <scope>NUCLEOTIDE SEQUENCE [LARGE SCALE GENOMIC DNA]</scope>
    <source>
        <strain evidence="9 10">CMW 18300</strain>
    </source>
</reference>
<evidence type="ECO:0000256" key="2">
    <source>
        <dbReference type="ARBA" id="ARBA00009045"/>
    </source>
</evidence>
<sequence>MSGSRLVVAAGARRGLCRRLRPAAAPKPPHPSARRSFANHAYDHSHNPVPVVRPVVWAVTAVGTIYFTCAAFDVWQDVKRVAKEERHSLTFEKLEAEHARRWRRKILSPSVFTPGPIVAGSPSTVWDNLSGPTKIIAGMALANIGVMGVSRIPSAAAQTWWAKLGHTPASPWFKNSQLFTSMFAHSGVFHLAMNMFGLLNLGSPMAARPPISGSGSHFLAFYLSAGVLSSLGAQASSLIFKQGRYSFGIGASGAVLGVFAAWAAGDPDARVRIFPFPMVLQARTVLEWEVAFEVLGVLGVWRALRLPIRFGHSVHLAGIGVGAAYVTYDKQAQAWATSRRAAFRSMKLVGIV</sequence>
<evidence type="ECO:0000256" key="7">
    <source>
        <dbReference type="SAM" id="Phobius"/>
    </source>
</evidence>
<evidence type="ECO:0000256" key="1">
    <source>
        <dbReference type="ARBA" id="ARBA00004141"/>
    </source>
</evidence>
<keyword evidence="5 7" id="KW-1133">Transmembrane helix</keyword>